<comment type="caution">
    <text evidence="1">The sequence shown here is derived from an EMBL/GenBank/DDBJ whole genome shotgun (WGS) entry which is preliminary data.</text>
</comment>
<name>A0A4U0ZH08_9ALTE</name>
<sequence>MNLKAILFTVIVVIAATLVSYEASATIKLTPCNGCTYDDMKRTAELSQKRVGSSNIAVVNFRNATAHKFRTSLEIDGDGEPVTNSTPVNFSTNEQRDIDLYFRFRDALGAYIANFSYQLYDSSLDSKTHIISPTHPQYSLNTFDNKSGYVSKGVILVKGSPYEFLSASYQRNDVYDWFIGGAKKDVLAILDSSLQAVELPNGKDLDLDLNAIFYTSPEALKNGNQNGRIKITLDFINEAFVIINARDTNNNSIPLKNDKLMGE</sequence>
<dbReference type="RefSeq" id="WP_136781100.1">
    <property type="nucleotide sequence ID" value="NZ_SWCO01000002.1"/>
</dbReference>
<evidence type="ECO:0000313" key="1">
    <source>
        <dbReference type="EMBL" id="TKB04057.1"/>
    </source>
</evidence>
<dbReference type="EMBL" id="SWCO01000002">
    <property type="protein sequence ID" value="TKB04057.1"/>
    <property type="molecule type" value="Genomic_DNA"/>
</dbReference>
<dbReference type="Proteomes" id="UP000305471">
    <property type="component" value="Unassembled WGS sequence"/>
</dbReference>
<reference evidence="1 2" key="1">
    <citation type="submission" date="2019-04" db="EMBL/GenBank/DDBJ databases">
        <title>Alteromonas portus sp. nov., an alginate lyase-excreting marine bacterium.</title>
        <authorList>
            <person name="Huang H."/>
            <person name="Mo K."/>
            <person name="Bao S."/>
        </authorList>
    </citation>
    <scope>NUCLEOTIDE SEQUENCE [LARGE SCALE GENOMIC DNA]</scope>
    <source>
        <strain evidence="1 2">HB161718</strain>
    </source>
</reference>
<dbReference type="AlphaFoldDB" id="A0A4U0ZH08"/>
<protein>
    <submittedName>
        <fullName evidence="1">Uncharacterized protein</fullName>
    </submittedName>
</protein>
<keyword evidence="2" id="KW-1185">Reference proteome</keyword>
<proteinExistence type="predicted"/>
<evidence type="ECO:0000313" key="2">
    <source>
        <dbReference type="Proteomes" id="UP000305471"/>
    </source>
</evidence>
<accession>A0A4U0ZH08</accession>
<organism evidence="1 2">
    <name type="scientific">Alteromonas portus</name>
    <dbReference type="NCBI Taxonomy" id="2565549"/>
    <lineage>
        <taxon>Bacteria</taxon>
        <taxon>Pseudomonadati</taxon>
        <taxon>Pseudomonadota</taxon>
        <taxon>Gammaproteobacteria</taxon>
        <taxon>Alteromonadales</taxon>
        <taxon>Alteromonadaceae</taxon>
        <taxon>Alteromonas/Salinimonas group</taxon>
        <taxon>Alteromonas</taxon>
    </lineage>
</organism>
<dbReference type="OrthoDB" id="9803988at2"/>
<gene>
    <name evidence="1" type="ORF">E5672_04385</name>
</gene>